<gene>
    <name evidence="1" type="ORF">FGD71_014320</name>
</gene>
<dbReference type="RefSeq" id="WP_119100820.1">
    <property type="nucleotide sequence ID" value="NZ_QXMJ01000115.1"/>
</dbReference>
<dbReference type="EMBL" id="VCHX02000115">
    <property type="protein sequence ID" value="TPQ21607.1"/>
    <property type="molecule type" value="Genomic_DNA"/>
</dbReference>
<evidence type="ECO:0000313" key="2">
    <source>
        <dbReference type="Proteomes" id="UP000317378"/>
    </source>
</evidence>
<dbReference type="SUPFAM" id="SSF53187">
    <property type="entry name" value="Zn-dependent exopeptidases"/>
    <property type="match status" value="1"/>
</dbReference>
<organism evidence="1 2">
    <name type="scientific">Streptomyces sporangiiformans</name>
    <dbReference type="NCBI Taxonomy" id="2315329"/>
    <lineage>
        <taxon>Bacteria</taxon>
        <taxon>Bacillati</taxon>
        <taxon>Actinomycetota</taxon>
        <taxon>Actinomycetes</taxon>
        <taxon>Kitasatosporales</taxon>
        <taxon>Streptomycetaceae</taxon>
        <taxon>Streptomyces</taxon>
    </lineage>
</organism>
<keyword evidence="2" id="KW-1185">Reference proteome</keyword>
<comment type="caution">
    <text evidence="1">The sequence shown here is derived from an EMBL/GenBank/DDBJ whole genome shotgun (WGS) entry which is preliminary data.</text>
</comment>
<keyword evidence="1" id="KW-0378">Hydrolase</keyword>
<dbReference type="OrthoDB" id="9802050at2"/>
<reference evidence="1 2" key="1">
    <citation type="submission" date="2019-06" db="EMBL/GenBank/DDBJ databases">
        <title>Streptomyces sporangiiformans sp. nov., a novel actinomycete isolated from soil in Mount Song.</title>
        <authorList>
            <person name="Han L."/>
        </authorList>
    </citation>
    <scope>NUCLEOTIDE SEQUENCE [LARGE SCALE GENOMIC DNA]</scope>
    <source>
        <strain evidence="1 2">NEAU-SSA 1</strain>
    </source>
</reference>
<name>A0A505DF94_9ACTN</name>
<dbReference type="AlphaFoldDB" id="A0A505DF94"/>
<protein>
    <submittedName>
        <fullName evidence="1">N-formylglutamate amidohydrolase</fullName>
    </submittedName>
</protein>
<evidence type="ECO:0000313" key="1">
    <source>
        <dbReference type="EMBL" id="TPQ21607.1"/>
    </source>
</evidence>
<dbReference type="Proteomes" id="UP000317378">
    <property type="component" value="Unassembled WGS sequence"/>
</dbReference>
<accession>A0A505DF94</accession>
<dbReference type="Gene3D" id="3.40.630.40">
    <property type="entry name" value="Zn-dependent exopeptidases"/>
    <property type="match status" value="1"/>
</dbReference>
<dbReference type="GO" id="GO:0016787">
    <property type="term" value="F:hydrolase activity"/>
    <property type="evidence" value="ECO:0007669"/>
    <property type="project" value="UniProtKB-KW"/>
</dbReference>
<proteinExistence type="predicted"/>
<sequence length="61" mass="6611">MIPRWSGSWTSLKWYGNDPRGNALMIEIRRDVYMSRVGPGLDALAGALAHLVDAVAAAPQS</sequence>